<keyword evidence="1" id="KW-0732">Signal</keyword>
<evidence type="ECO:0000313" key="2">
    <source>
        <dbReference type="EMBL" id="PZE16705.1"/>
    </source>
</evidence>
<reference evidence="2 3" key="1">
    <citation type="submission" date="2018-06" db="EMBL/GenBank/DDBJ databases">
        <title>The draft genome sequence of Crocinitomix sp. SM1701.</title>
        <authorList>
            <person name="Zhang X."/>
        </authorList>
    </citation>
    <scope>NUCLEOTIDE SEQUENCE [LARGE SCALE GENOMIC DNA]</scope>
    <source>
        <strain evidence="2 3">SM1701</strain>
    </source>
</reference>
<feature type="chain" id="PRO_5016162822" description="Type 1 periplasmic binding fold superfamily protein" evidence="1">
    <location>
        <begin position="22"/>
        <end position="168"/>
    </location>
</feature>
<proteinExistence type="predicted"/>
<comment type="caution">
    <text evidence="2">The sequence shown here is derived from an EMBL/GenBank/DDBJ whole genome shotgun (WGS) entry which is preliminary data.</text>
</comment>
<evidence type="ECO:0000313" key="3">
    <source>
        <dbReference type="Proteomes" id="UP000249248"/>
    </source>
</evidence>
<dbReference type="OrthoDB" id="1467660at2"/>
<dbReference type="PROSITE" id="PS51257">
    <property type="entry name" value="PROKAR_LIPOPROTEIN"/>
    <property type="match status" value="1"/>
</dbReference>
<dbReference type="AlphaFoldDB" id="A0A2W1NBK2"/>
<evidence type="ECO:0008006" key="4">
    <source>
        <dbReference type="Google" id="ProtNLM"/>
    </source>
</evidence>
<organism evidence="2 3">
    <name type="scientific">Putridiphycobacter roseus</name>
    <dbReference type="NCBI Taxonomy" id="2219161"/>
    <lineage>
        <taxon>Bacteria</taxon>
        <taxon>Pseudomonadati</taxon>
        <taxon>Bacteroidota</taxon>
        <taxon>Flavobacteriia</taxon>
        <taxon>Flavobacteriales</taxon>
        <taxon>Crocinitomicaceae</taxon>
        <taxon>Putridiphycobacter</taxon>
    </lineage>
</organism>
<evidence type="ECO:0000256" key="1">
    <source>
        <dbReference type="SAM" id="SignalP"/>
    </source>
</evidence>
<sequence>MKTKVLTIFALASLVMMSCKKTETATPAEPGSATITGTLYAPLDLGNDTTAAGVFISGYDNEFAPSGTKLTAIIDTYDLQKNPDNSFNYELKKFTAVVGDNGSFTFTGLPTYSEQINVEIRFSDFDASQAQFDPSNNPAQTKIYTLSDKNATIYDGASLIKEYTYTAN</sequence>
<protein>
    <recommendedName>
        <fullName evidence="4">Type 1 periplasmic binding fold superfamily protein</fullName>
    </recommendedName>
</protein>
<name>A0A2W1NBK2_9FLAO</name>
<feature type="signal peptide" evidence="1">
    <location>
        <begin position="1"/>
        <end position="21"/>
    </location>
</feature>
<gene>
    <name evidence="2" type="ORF">DNU06_10610</name>
</gene>
<dbReference type="RefSeq" id="WP_111063314.1">
    <property type="nucleotide sequence ID" value="NZ_JBHUCU010000007.1"/>
</dbReference>
<dbReference type="Proteomes" id="UP000249248">
    <property type="component" value="Unassembled WGS sequence"/>
</dbReference>
<dbReference type="EMBL" id="QKSB01000006">
    <property type="protein sequence ID" value="PZE16705.1"/>
    <property type="molecule type" value="Genomic_DNA"/>
</dbReference>
<accession>A0A2W1NBK2</accession>
<keyword evidence="3" id="KW-1185">Reference proteome</keyword>